<feature type="transmembrane region" description="Helical" evidence="5">
    <location>
        <begin position="553"/>
        <end position="571"/>
    </location>
</feature>
<dbReference type="PANTHER" id="PTHR37422:SF17">
    <property type="entry name" value="O-ANTIGEN LIGASE"/>
    <property type="match status" value="1"/>
</dbReference>
<comment type="caution">
    <text evidence="7">The sequence shown here is derived from an EMBL/GenBank/DDBJ whole genome shotgun (WGS) entry which is preliminary data.</text>
</comment>
<keyword evidence="4 5" id="KW-0472">Membrane</keyword>
<feature type="transmembrane region" description="Helical" evidence="5">
    <location>
        <begin position="137"/>
        <end position="155"/>
    </location>
</feature>
<dbReference type="GO" id="GO:0016020">
    <property type="term" value="C:membrane"/>
    <property type="evidence" value="ECO:0007669"/>
    <property type="project" value="UniProtKB-SubCell"/>
</dbReference>
<dbReference type="InterPro" id="IPR051533">
    <property type="entry name" value="WaaL-like"/>
</dbReference>
<feature type="transmembrane region" description="Helical" evidence="5">
    <location>
        <begin position="522"/>
        <end position="541"/>
    </location>
</feature>
<evidence type="ECO:0000313" key="7">
    <source>
        <dbReference type="EMBL" id="ERJ96911.1"/>
    </source>
</evidence>
<evidence type="ECO:0000256" key="5">
    <source>
        <dbReference type="SAM" id="Phobius"/>
    </source>
</evidence>
<dbReference type="STRING" id="411473.RUMCAL_00713"/>
<feature type="domain" description="O-antigen ligase-related" evidence="6">
    <location>
        <begin position="452"/>
        <end position="529"/>
    </location>
</feature>
<dbReference type="eggNOG" id="COG3307">
    <property type="taxonomic scope" value="Bacteria"/>
</dbReference>
<dbReference type="PATRIC" id="fig|411473.3.peg.565"/>
<dbReference type="Pfam" id="PF04932">
    <property type="entry name" value="Wzy_C"/>
    <property type="match status" value="1"/>
</dbReference>
<comment type="subcellular location">
    <subcellularLocation>
        <location evidence="1">Membrane</location>
        <topology evidence="1">Multi-pass membrane protein</topology>
    </subcellularLocation>
</comment>
<evidence type="ECO:0000256" key="4">
    <source>
        <dbReference type="ARBA" id="ARBA00023136"/>
    </source>
</evidence>
<sequence length="599" mass="66354">MEQKHRTSVTLSTSPRKLTLPGKILAVCLCILPFLTRSLTVEIPQAVRSAYFLGDGGYSDFEQLFREFFLLGIAAAGVIWFFYEQIALRPKRKLPMTRLTAVVFILLGLYLLLGLLSTITSEYATESWLGIYMLYEGYLALVGYVVVFAAAWYWIDRKEVLDFVKSCLTVLSIVLGVLALLERSGICYYNSAIVQFLGGLQGTVGVGDAVSLTFGNADYLGMYCAMLLPVVVSLITREGTTKRLLVQILAAVLLATALLLSKVMNAILLGFGLTVVFLLIWAFHTNWKPIVKGCLCGVTAAAVVFGSVGFLWSRNGDTLSEKFRHTMIGMAQEETFRILSIDLNGNTVSVKNANTTFSVATAGNNLTPQELTFTCNGTEVTPQIDADGMTCSFAEPELKHCQVQVQSDRLDFLMGYATPLEVVRQNGSWLALGVGQTPLTEVPEVSSSKSLQQSYPYLNGRVFVWANTISALRDCWILGHGPATTIFYLNQYDLPALLNIFGVYALYNKPHNWYLQVAQDTGIPSMLLILGVLVLFFVCGFRKCFGKQEKWDAFRTGLLLSVLSYALTAFFNDSLIYHAPMFWFLLGIGWRQMTVGTEE</sequence>
<keyword evidence="2 5" id="KW-0812">Transmembrane</keyword>
<keyword evidence="3 5" id="KW-1133">Transmembrane helix</keyword>
<keyword evidence="8" id="KW-1185">Reference proteome</keyword>
<dbReference type="InterPro" id="IPR007016">
    <property type="entry name" value="O-antigen_ligase-rel_domated"/>
</dbReference>
<name>U2KEF6_9FIRM</name>
<organism evidence="7 8">
    <name type="scientific">Ruminococcus callidus ATCC 27760</name>
    <dbReference type="NCBI Taxonomy" id="411473"/>
    <lineage>
        <taxon>Bacteria</taxon>
        <taxon>Bacillati</taxon>
        <taxon>Bacillota</taxon>
        <taxon>Clostridia</taxon>
        <taxon>Eubacteriales</taxon>
        <taxon>Oscillospiraceae</taxon>
        <taxon>Ruminococcus</taxon>
    </lineage>
</organism>
<feature type="transmembrane region" description="Helical" evidence="5">
    <location>
        <begin position="290"/>
        <end position="312"/>
    </location>
</feature>
<reference evidence="7 8" key="1">
    <citation type="submission" date="2013-07" db="EMBL/GenBank/DDBJ databases">
        <authorList>
            <person name="Weinstock G."/>
            <person name="Sodergren E."/>
            <person name="Wylie T."/>
            <person name="Fulton L."/>
            <person name="Fulton R."/>
            <person name="Fronick C."/>
            <person name="O'Laughlin M."/>
            <person name="Godfrey J."/>
            <person name="Miner T."/>
            <person name="Herter B."/>
            <person name="Appelbaum E."/>
            <person name="Cordes M."/>
            <person name="Lek S."/>
            <person name="Wollam A."/>
            <person name="Pepin K.H."/>
            <person name="Palsikar V.B."/>
            <person name="Mitreva M."/>
            <person name="Wilson R.K."/>
        </authorList>
    </citation>
    <scope>NUCLEOTIDE SEQUENCE [LARGE SCALE GENOMIC DNA]</scope>
    <source>
        <strain evidence="7 8">ATCC 27760</strain>
    </source>
</reference>
<dbReference type="EMBL" id="AWVF01000090">
    <property type="protein sequence ID" value="ERJ96911.1"/>
    <property type="molecule type" value="Genomic_DNA"/>
</dbReference>
<feature type="transmembrane region" description="Helical" evidence="5">
    <location>
        <begin position="220"/>
        <end position="237"/>
    </location>
</feature>
<dbReference type="OrthoDB" id="1762823at2"/>
<dbReference type="RefSeq" id="WP_021682175.1">
    <property type="nucleotide sequence ID" value="NZ_KI260408.1"/>
</dbReference>
<feature type="transmembrane region" description="Helical" evidence="5">
    <location>
        <begin position="266"/>
        <end position="283"/>
    </location>
</feature>
<dbReference type="AlphaFoldDB" id="U2KEF6"/>
<feature type="transmembrane region" description="Helical" evidence="5">
    <location>
        <begin position="95"/>
        <end position="117"/>
    </location>
</feature>
<dbReference type="HOGENOM" id="CLU_021625_0_0_9"/>
<evidence type="ECO:0000256" key="3">
    <source>
        <dbReference type="ARBA" id="ARBA00022989"/>
    </source>
</evidence>
<feature type="transmembrane region" description="Helical" evidence="5">
    <location>
        <begin position="244"/>
        <end position="260"/>
    </location>
</feature>
<evidence type="ECO:0000256" key="1">
    <source>
        <dbReference type="ARBA" id="ARBA00004141"/>
    </source>
</evidence>
<accession>U2KEF6</accession>
<evidence type="ECO:0000256" key="2">
    <source>
        <dbReference type="ARBA" id="ARBA00022692"/>
    </source>
</evidence>
<dbReference type="PANTHER" id="PTHR37422">
    <property type="entry name" value="TEICHURONIC ACID BIOSYNTHESIS PROTEIN TUAE"/>
    <property type="match status" value="1"/>
</dbReference>
<proteinExistence type="predicted"/>
<evidence type="ECO:0000313" key="8">
    <source>
        <dbReference type="Proteomes" id="UP000016662"/>
    </source>
</evidence>
<protein>
    <submittedName>
        <fullName evidence="7">O-antigen polymerase</fullName>
    </submittedName>
</protein>
<gene>
    <name evidence="7" type="ORF">RUMCAL_00713</name>
</gene>
<dbReference type="Proteomes" id="UP000016662">
    <property type="component" value="Unassembled WGS sequence"/>
</dbReference>
<feature type="transmembrane region" description="Helical" evidence="5">
    <location>
        <begin position="64"/>
        <end position="83"/>
    </location>
</feature>
<evidence type="ECO:0000259" key="6">
    <source>
        <dbReference type="Pfam" id="PF04932"/>
    </source>
</evidence>
<feature type="transmembrane region" description="Helical" evidence="5">
    <location>
        <begin position="162"/>
        <end position="181"/>
    </location>
</feature>